<name>A0A2C9URL6_MANES</name>
<dbReference type="AlphaFoldDB" id="A0A2C9URL6"/>
<dbReference type="OMA" id="MEGIAFC"/>
<dbReference type="Gramene" id="Manes.13G138400.1.v8.1">
    <property type="protein sequence ID" value="Manes.13G138400.1.v8.1.CDS.1"/>
    <property type="gene ID" value="Manes.13G138400.v8.1"/>
</dbReference>
<dbReference type="EMBL" id="CM004399">
    <property type="protein sequence ID" value="OAY33953.1"/>
    <property type="molecule type" value="Genomic_DNA"/>
</dbReference>
<feature type="region of interest" description="Disordered" evidence="1">
    <location>
        <begin position="72"/>
        <end position="110"/>
    </location>
</feature>
<sequence length="110" mass="12090">MEFTAKLCDHHSNKENIPPFSAKPANPIPASVASSKKKFRRRIREPLEDITYFYRSSVQLALAQEDDSLSAISVSGSASNSKKRKASDQENEDTGAVAGPSSKSLRFGFR</sequence>
<proteinExistence type="predicted"/>
<gene>
    <name evidence="2" type="ORF">MANES_13G138400v8</name>
</gene>
<organism evidence="2 3">
    <name type="scientific">Manihot esculenta</name>
    <name type="common">Cassava</name>
    <name type="synonym">Jatropha manihot</name>
    <dbReference type="NCBI Taxonomy" id="3983"/>
    <lineage>
        <taxon>Eukaryota</taxon>
        <taxon>Viridiplantae</taxon>
        <taxon>Streptophyta</taxon>
        <taxon>Embryophyta</taxon>
        <taxon>Tracheophyta</taxon>
        <taxon>Spermatophyta</taxon>
        <taxon>Magnoliopsida</taxon>
        <taxon>eudicotyledons</taxon>
        <taxon>Gunneridae</taxon>
        <taxon>Pentapetalae</taxon>
        <taxon>rosids</taxon>
        <taxon>fabids</taxon>
        <taxon>Malpighiales</taxon>
        <taxon>Euphorbiaceae</taxon>
        <taxon>Crotonoideae</taxon>
        <taxon>Manihoteae</taxon>
        <taxon>Manihot</taxon>
    </lineage>
</organism>
<dbReference type="Proteomes" id="UP000091857">
    <property type="component" value="Chromosome 13"/>
</dbReference>
<protein>
    <submittedName>
        <fullName evidence="2">Uncharacterized protein</fullName>
    </submittedName>
</protein>
<comment type="caution">
    <text evidence="2">The sequence shown here is derived from an EMBL/GenBank/DDBJ whole genome shotgun (WGS) entry which is preliminary data.</text>
</comment>
<reference evidence="3" key="1">
    <citation type="journal article" date="2016" name="Nat. Biotechnol.">
        <title>Sequencing wild and cultivated cassava and related species reveals extensive interspecific hybridization and genetic diversity.</title>
        <authorList>
            <person name="Bredeson J.V."/>
            <person name="Lyons J.B."/>
            <person name="Prochnik S.E."/>
            <person name="Wu G.A."/>
            <person name="Ha C.M."/>
            <person name="Edsinger-Gonzales E."/>
            <person name="Grimwood J."/>
            <person name="Schmutz J."/>
            <person name="Rabbi I.Y."/>
            <person name="Egesi C."/>
            <person name="Nauluvula P."/>
            <person name="Lebot V."/>
            <person name="Ndunguru J."/>
            <person name="Mkamilo G."/>
            <person name="Bart R.S."/>
            <person name="Setter T.L."/>
            <person name="Gleadow R.M."/>
            <person name="Kulakow P."/>
            <person name="Ferguson M.E."/>
            <person name="Rounsley S."/>
            <person name="Rokhsar D.S."/>
        </authorList>
    </citation>
    <scope>NUCLEOTIDE SEQUENCE [LARGE SCALE GENOMIC DNA]</scope>
    <source>
        <strain evidence="3">cv. AM560-2</strain>
    </source>
</reference>
<accession>A0A2C9URL6</accession>
<feature type="region of interest" description="Disordered" evidence="1">
    <location>
        <begin position="1"/>
        <end position="39"/>
    </location>
</feature>
<evidence type="ECO:0000256" key="1">
    <source>
        <dbReference type="SAM" id="MobiDB-lite"/>
    </source>
</evidence>
<evidence type="ECO:0000313" key="2">
    <source>
        <dbReference type="EMBL" id="OAY33953.1"/>
    </source>
</evidence>
<evidence type="ECO:0000313" key="3">
    <source>
        <dbReference type="Proteomes" id="UP000091857"/>
    </source>
</evidence>
<keyword evidence="3" id="KW-1185">Reference proteome</keyword>